<accession>A0ABW7XEF0</accession>
<dbReference type="SMART" id="SM00382">
    <property type="entry name" value="AAA"/>
    <property type="match status" value="1"/>
</dbReference>
<keyword evidence="5" id="KW-0547">Nucleotide-binding</keyword>
<evidence type="ECO:0000256" key="2">
    <source>
        <dbReference type="ARBA" id="ARBA00005417"/>
    </source>
</evidence>
<evidence type="ECO:0000256" key="5">
    <source>
        <dbReference type="ARBA" id="ARBA00022741"/>
    </source>
</evidence>
<dbReference type="InterPro" id="IPR003593">
    <property type="entry name" value="AAA+_ATPase"/>
</dbReference>
<protein>
    <submittedName>
        <fullName evidence="9">ABC transporter ATP-binding protein</fullName>
    </submittedName>
</protein>
<dbReference type="RefSeq" id="WP_397401289.1">
    <property type="nucleotide sequence ID" value="NZ_JBIRYI010000001.1"/>
</dbReference>
<dbReference type="InterPro" id="IPR013563">
    <property type="entry name" value="Oligopep_ABC_C"/>
</dbReference>
<evidence type="ECO:0000256" key="3">
    <source>
        <dbReference type="ARBA" id="ARBA00022448"/>
    </source>
</evidence>
<dbReference type="InterPro" id="IPR017871">
    <property type="entry name" value="ABC_transporter-like_CS"/>
</dbReference>
<keyword evidence="4" id="KW-1003">Cell membrane</keyword>
<evidence type="ECO:0000313" key="10">
    <source>
        <dbReference type="Proteomes" id="UP001611580"/>
    </source>
</evidence>
<reference evidence="9 10" key="1">
    <citation type="submission" date="2024-10" db="EMBL/GenBank/DDBJ databases">
        <title>The Natural Products Discovery Center: Release of the First 8490 Sequenced Strains for Exploring Actinobacteria Biosynthetic Diversity.</title>
        <authorList>
            <person name="Kalkreuter E."/>
            <person name="Kautsar S.A."/>
            <person name="Yang D."/>
            <person name="Bader C.D."/>
            <person name="Teijaro C.N."/>
            <person name="Fluegel L."/>
            <person name="Davis C.M."/>
            <person name="Simpson J.R."/>
            <person name="Lauterbach L."/>
            <person name="Steele A.D."/>
            <person name="Gui C."/>
            <person name="Meng S."/>
            <person name="Li G."/>
            <person name="Viehrig K."/>
            <person name="Ye F."/>
            <person name="Su P."/>
            <person name="Kiefer A.F."/>
            <person name="Nichols A."/>
            <person name="Cepeda A.J."/>
            <person name="Yan W."/>
            <person name="Fan B."/>
            <person name="Jiang Y."/>
            <person name="Adhikari A."/>
            <person name="Zheng C.-J."/>
            <person name="Schuster L."/>
            <person name="Cowan T.M."/>
            <person name="Smanski M.J."/>
            <person name="Chevrette M.G."/>
            <person name="De Carvalho L.P.S."/>
            <person name="Shen B."/>
        </authorList>
    </citation>
    <scope>NUCLEOTIDE SEQUENCE [LARGE SCALE GENOMIC DNA]</scope>
    <source>
        <strain evidence="9 10">NPDC019481</strain>
    </source>
</reference>
<keyword evidence="7" id="KW-0472">Membrane</keyword>
<comment type="similarity">
    <text evidence="2">Belongs to the ABC transporter superfamily.</text>
</comment>
<evidence type="ECO:0000256" key="6">
    <source>
        <dbReference type="ARBA" id="ARBA00022840"/>
    </source>
</evidence>
<dbReference type="CDD" id="cd03257">
    <property type="entry name" value="ABC_NikE_OppD_transporters"/>
    <property type="match status" value="1"/>
</dbReference>
<gene>
    <name evidence="9" type="ORF">ACH47X_03160</name>
</gene>
<dbReference type="Gene3D" id="3.40.50.300">
    <property type="entry name" value="P-loop containing nucleotide triphosphate hydrolases"/>
    <property type="match status" value="1"/>
</dbReference>
<dbReference type="InterPro" id="IPR003439">
    <property type="entry name" value="ABC_transporter-like_ATP-bd"/>
</dbReference>
<dbReference type="PANTHER" id="PTHR43297">
    <property type="entry name" value="OLIGOPEPTIDE TRANSPORT ATP-BINDING PROTEIN APPD"/>
    <property type="match status" value="1"/>
</dbReference>
<dbReference type="Pfam" id="PF00005">
    <property type="entry name" value="ABC_tran"/>
    <property type="match status" value="1"/>
</dbReference>
<proteinExistence type="inferred from homology"/>
<dbReference type="Pfam" id="PF08352">
    <property type="entry name" value="oligo_HPY"/>
    <property type="match status" value="1"/>
</dbReference>
<feature type="domain" description="ABC transporter" evidence="8">
    <location>
        <begin position="24"/>
        <end position="278"/>
    </location>
</feature>
<keyword evidence="3" id="KW-0813">Transport</keyword>
<dbReference type="EMBL" id="JBIRYI010000001">
    <property type="protein sequence ID" value="MFI2485878.1"/>
    <property type="molecule type" value="Genomic_DNA"/>
</dbReference>
<evidence type="ECO:0000256" key="7">
    <source>
        <dbReference type="ARBA" id="ARBA00023136"/>
    </source>
</evidence>
<dbReference type="InterPro" id="IPR027417">
    <property type="entry name" value="P-loop_NTPase"/>
</dbReference>
<dbReference type="SUPFAM" id="SSF52540">
    <property type="entry name" value="P-loop containing nucleoside triphosphate hydrolases"/>
    <property type="match status" value="1"/>
</dbReference>
<keyword evidence="10" id="KW-1185">Reference proteome</keyword>
<sequence length="360" mass="38940">MSAGVETSPGVARDAGPTAEEPVLEVRNLSVDYGFGGDPTHVLREVSLTLRRGEVLGLAGESGCGKSTLAYAATRLLPPPGLITGGEVWLRGRDGERADLLALSDAELRAARWRDIAIVFQGAMSSLNPVFRVEKQLIDGILAHRPRMGRAEARERAAELLRLVGISADRLRAYPHQLSGGMRQRVMIAMALALEPQVLIMDEPTTALDVVMQRQILEQVMELRERLGFSVVLITHDVSLLVEVADRIAVMYAGEIVETAPARDVYQRPRHPYSAGLLGSFPPLHGPRRELAGIPGAPPDLSQREPGCPFAARCPHVMDVCRTELPVLGRTAAAESGRLVACHLHTSLPAGEKLPDLVAR</sequence>
<evidence type="ECO:0000313" key="9">
    <source>
        <dbReference type="EMBL" id="MFI2485878.1"/>
    </source>
</evidence>
<dbReference type="PROSITE" id="PS50893">
    <property type="entry name" value="ABC_TRANSPORTER_2"/>
    <property type="match status" value="1"/>
</dbReference>
<dbReference type="PROSITE" id="PS00211">
    <property type="entry name" value="ABC_TRANSPORTER_1"/>
    <property type="match status" value="1"/>
</dbReference>
<dbReference type="PANTHER" id="PTHR43297:SF2">
    <property type="entry name" value="DIPEPTIDE TRANSPORT ATP-BINDING PROTEIN DPPD"/>
    <property type="match status" value="1"/>
</dbReference>
<name>A0ABW7XEF0_9MICO</name>
<dbReference type="InterPro" id="IPR050388">
    <property type="entry name" value="ABC_Ni/Peptide_Import"/>
</dbReference>
<keyword evidence="6 9" id="KW-0067">ATP-binding</keyword>
<evidence type="ECO:0000256" key="4">
    <source>
        <dbReference type="ARBA" id="ARBA00022475"/>
    </source>
</evidence>
<dbReference type="Proteomes" id="UP001611580">
    <property type="component" value="Unassembled WGS sequence"/>
</dbReference>
<evidence type="ECO:0000256" key="1">
    <source>
        <dbReference type="ARBA" id="ARBA00004202"/>
    </source>
</evidence>
<evidence type="ECO:0000259" key="8">
    <source>
        <dbReference type="PROSITE" id="PS50893"/>
    </source>
</evidence>
<comment type="subcellular location">
    <subcellularLocation>
        <location evidence="1">Cell membrane</location>
        <topology evidence="1">Peripheral membrane protein</topology>
    </subcellularLocation>
</comment>
<dbReference type="NCBIfam" id="TIGR01727">
    <property type="entry name" value="oligo_HPY"/>
    <property type="match status" value="1"/>
</dbReference>
<dbReference type="GO" id="GO:0005524">
    <property type="term" value="F:ATP binding"/>
    <property type="evidence" value="ECO:0007669"/>
    <property type="project" value="UniProtKB-KW"/>
</dbReference>
<comment type="caution">
    <text evidence="9">The sequence shown here is derived from an EMBL/GenBank/DDBJ whole genome shotgun (WGS) entry which is preliminary data.</text>
</comment>
<organism evidence="9 10">
    <name type="scientific">Promicromonospora kroppenstedtii</name>
    <dbReference type="NCBI Taxonomy" id="440482"/>
    <lineage>
        <taxon>Bacteria</taxon>
        <taxon>Bacillati</taxon>
        <taxon>Actinomycetota</taxon>
        <taxon>Actinomycetes</taxon>
        <taxon>Micrococcales</taxon>
        <taxon>Promicromonosporaceae</taxon>
        <taxon>Promicromonospora</taxon>
    </lineage>
</organism>